<keyword evidence="2" id="KW-1185">Reference proteome</keyword>
<evidence type="ECO:0000313" key="2">
    <source>
        <dbReference type="Proteomes" id="UP001055811"/>
    </source>
</evidence>
<name>A0ACB9ADE1_CICIN</name>
<reference evidence="1 2" key="2">
    <citation type="journal article" date="2022" name="Mol. Ecol. Resour.">
        <title>The genomes of chicory, endive, great burdock and yacon provide insights into Asteraceae paleo-polyploidization history and plant inulin production.</title>
        <authorList>
            <person name="Fan W."/>
            <person name="Wang S."/>
            <person name="Wang H."/>
            <person name="Wang A."/>
            <person name="Jiang F."/>
            <person name="Liu H."/>
            <person name="Zhao H."/>
            <person name="Xu D."/>
            <person name="Zhang Y."/>
        </authorList>
    </citation>
    <scope>NUCLEOTIDE SEQUENCE [LARGE SCALE GENOMIC DNA]</scope>
    <source>
        <strain evidence="2">cv. Punajuju</strain>
        <tissue evidence="1">Leaves</tissue>
    </source>
</reference>
<sequence length="69" mass="7657">MGFVGIQTGFGLLHVISGTLFFDVFIPLEDLKSDWSIMKAYEALQKKGEDDNEDSGNFTPFPVEVLGLM</sequence>
<proteinExistence type="predicted"/>
<evidence type="ECO:0000313" key="1">
    <source>
        <dbReference type="EMBL" id="KAI3708239.1"/>
    </source>
</evidence>
<accession>A0ACB9ADE1</accession>
<reference evidence="2" key="1">
    <citation type="journal article" date="2022" name="Mol. Ecol. Resour.">
        <title>The genomes of chicory, endive, great burdock and yacon provide insights into Asteraceae palaeo-polyploidization history and plant inulin production.</title>
        <authorList>
            <person name="Fan W."/>
            <person name="Wang S."/>
            <person name="Wang H."/>
            <person name="Wang A."/>
            <person name="Jiang F."/>
            <person name="Liu H."/>
            <person name="Zhao H."/>
            <person name="Xu D."/>
            <person name="Zhang Y."/>
        </authorList>
    </citation>
    <scope>NUCLEOTIDE SEQUENCE [LARGE SCALE GENOMIC DNA]</scope>
    <source>
        <strain evidence="2">cv. Punajuju</strain>
    </source>
</reference>
<gene>
    <name evidence="1" type="ORF">L2E82_37404</name>
</gene>
<dbReference type="EMBL" id="CM042015">
    <property type="protein sequence ID" value="KAI3708239.1"/>
    <property type="molecule type" value="Genomic_DNA"/>
</dbReference>
<protein>
    <submittedName>
        <fullName evidence="1">Uncharacterized protein</fullName>
    </submittedName>
</protein>
<dbReference type="Proteomes" id="UP001055811">
    <property type="component" value="Linkage Group LG07"/>
</dbReference>
<organism evidence="1 2">
    <name type="scientific">Cichorium intybus</name>
    <name type="common">Chicory</name>
    <dbReference type="NCBI Taxonomy" id="13427"/>
    <lineage>
        <taxon>Eukaryota</taxon>
        <taxon>Viridiplantae</taxon>
        <taxon>Streptophyta</taxon>
        <taxon>Embryophyta</taxon>
        <taxon>Tracheophyta</taxon>
        <taxon>Spermatophyta</taxon>
        <taxon>Magnoliopsida</taxon>
        <taxon>eudicotyledons</taxon>
        <taxon>Gunneridae</taxon>
        <taxon>Pentapetalae</taxon>
        <taxon>asterids</taxon>
        <taxon>campanulids</taxon>
        <taxon>Asterales</taxon>
        <taxon>Asteraceae</taxon>
        <taxon>Cichorioideae</taxon>
        <taxon>Cichorieae</taxon>
        <taxon>Cichoriinae</taxon>
        <taxon>Cichorium</taxon>
    </lineage>
</organism>
<comment type="caution">
    <text evidence="1">The sequence shown here is derived from an EMBL/GenBank/DDBJ whole genome shotgun (WGS) entry which is preliminary data.</text>
</comment>